<dbReference type="PROSITE" id="PS00606">
    <property type="entry name" value="KS3_1"/>
    <property type="match status" value="1"/>
</dbReference>
<dbReference type="InterPro" id="IPR016035">
    <property type="entry name" value="Acyl_Trfase/lysoPLipase"/>
</dbReference>
<dbReference type="InterPro" id="IPR016036">
    <property type="entry name" value="Malonyl_transacylase_ACP-bd"/>
</dbReference>
<dbReference type="PANTHER" id="PTHR43775:SF51">
    <property type="entry name" value="INACTIVE PHENOLPHTHIOCEROL SYNTHESIS POLYKETIDE SYNTHASE TYPE I PKS1-RELATED"/>
    <property type="match status" value="1"/>
</dbReference>
<feature type="active site" description="Proton acceptor; for dehydratase activity" evidence="5">
    <location>
        <position position="266"/>
    </location>
</feature>
<evidence type="ECO:0000313" key="9">
    <source>
        <dbReference type="EMBL" id="GAA5202315.1"/>
    </source>
</evidence>
<evidence type="ECO:0000256" key="4">
    <source>
        <dbReference type="ARBA" id="ARBA00023315"/>
    </source>
</evidence>
<keyword evidence="1" id="KW-0596">Phosphopantetheine</keyword>
<dbReference type="InterPro" id="IPR036291">
    <property type="entry name" value="NAD(P)-bd_dom_sf"/>
</dbReference>
<dbReference type="InterPro" id="IPR042104">
    <property type="entry name" value="PKS_dehydratase_sf"/>
</dbReference>
<evidence type="ECO:0000256" key="3">
    <source>
        <dbReference type="ARBA" id="ARBA00022679"/>
    </source>
</evidence>
<dbReference type="InterPro" id="IPR020841">
    <property type="entry name" value="PKS_Beta-ketoAc_synthase_dom"/>
</dbReference>
<dbReference type="Proteomes" id="UP001501570">
    <property type="component" value="Unassembled WGS sequence"/>
</dbReference>
<dbReference type="Pfam" id="PF14765">
    <property type="entry name" value="PS-DH"/>
    <property type="match status" value="1"/>
</dbReference>
<dbReference type="SUPFAM" id="SSF53474">
    <property type="entry name" value="alpha/beta-Hydrolases"/>
    <property type="match status" value="1"/>
</dbReference>
<evidence type="ECO:0000313" key="10">
    <source>
        <dbReference type="Proteomes" id="UP001501570"/>
    </source>
</evidence>
<dbReference type="EMBL" id="BAABJQ010000063">
    <property type="protein sequence ID" value="GAA5202315.1"/>
    <property type="molecule type" value="Genomic_DNA"/>
</dbReference>
<evidence type="ECO:0000259" key="8">
    <source>
        <dbReference type="PROSITE" id="PS52019"/>
    </source>
</evidence>
<dbReference type="InterPro" id="IPR050091">
    <property type="entry name" value="PKS_NRPS_Biosynth_Enz"/>
</dbReference>
<keyword evidence="2" id="KW-0597">Phosphoprotein</keyword>
<dbReference type="Pfam" id="PF22953">
    <property type="entry name" value="SpnB_Rossmann"/>
    <property type="match status" value="1"/>
</dbReference>
<dbReference type="Pfam" id="PF16197">
    <property type="entry name" value="KAsynt_C_assoc"/>
    <property type="match status" value="1"/>
</dbReference>
<dbReference type="SUPFAM" id="SSF51735">
    <property type="entry name" value="NAD(P)-binding Rossmann-fold domains"/>
    <property type="match status" value="2"/>
</dbReference>
<dbReference type="Pfam" id="PF21089">
    <property type="entry name" value="PKS_DH_N"/>
    <property type="match status" value="1"/>
</dbReference>
<evidence type="ECO:0000256" key="5">
    <source>
        <dbReference type="PROSITE-ProRule" id="PRU01363"/>
    </source>
</evidence>
<dbReference type="SMART" id="SM00825">
    <property type="entry name" value="PKS_KS"/>
    <property type="match status" value="1"/>
</dbReference>
<dbReference type="InterPro" id="IPR049551">
    <property type="entry name" value="PKS_DH_C"/>
</dbReference>
<feature type="domain" description="Ketosynthase family 3 (KS3)" evidence="7">
    <location>
        <begin position="1036"/>
        <end position="1463"/>
    </location>
</feature>
<gene>
    <name evidence="9" type="ORF">GCM10023322_84090</name>
</gene>
<proteinExistence type="predicted"/>
<evidence type="ECO:0008006" key="11">
    <source>
        <dbReference type="Google" id="ProtNLM"/>
    </source>
</evidence>
<evidence type="ECO:0000256" key="1">
    <source>
        <dbReference type="ARBA" id="ARBA00022450"/>
    </source>
</evidence>
<dbReference type="Pfam" id="PF00550">
    <property type="entry name" value="PP-binding"/>
    <property type="match status" value="2"/>
</dbReference>
<dbReference type="InterPro" id="IPR016039">
    <property type="entry name" value="Thiolase-like"/>
</dbReference>
<dbReference type="Pfam" id="PF08659">
    <property type="entry name" value="KR"/>
    <property type="match status" value="1"/>
</dbReference>
<evidence type="ECO:0000259" key="7">
    <source>
        <dbReference type="PROSITE" id="PS52004"/>
    </source>
</evidence>
<dbReference type="InterPro" id="IPR049900">
    <property type="entry name" value="PKS_mFAS_DH"/>
</dbReference>
<dbReference type="SMART" id="SM00827">
    <property type="entry name" value="PKS_AT"/>
    <property type="match status" value="2"/>
</dbReference>
<feature type="active site" description="Proton donor; for dehydratase activity" evidence="5">
    <location>
        <position position="426"/>
    </location>
</feature>
<dbReference type="SUPFAM" id="SSF53901">
    <property type="entry name" value="Thiolase-like"/>
    <property type="match status" value="1"/>
</dbReference>
<dbReference type="Pfam" id="PF02801">
    <property type="entry name" value="Ketoacyl-synt_C"/>
    <property type="match status" value="1"/>
</dbReference>
<evidence type="ECO:0000256" key="2">
    <source>
        <dbReference type="ARBA" id="ARBA00022553"/>
    </source>
</evidence>
<dbReference type="SMART" id="SM00824">
    <property type="entry name" value="PKS_TE"/>
    <property type="match status" value="1"/>
</dbReference>
<evidence type="ECO:0000259" key="6">
    <source>
        <dbReference type="PROSITE" id="PS50075"/>
    </source>
</evidence>
<feature type="domain" description="Carrier" evidence="6">
    <location>
        <begin position="1954"/>
        <end position="2029"/>
    </location>
</feature>
<dbReference type="InterPro" id="IPR001227">
    <property type="entry name" value="Ac_transferase_dom_sf"/>
</dbReference>
<dbReference type="InterPro" id="IPR036736">
    <property type="entry name" value="ACP-like_sf"/>
</dbReference>
<dbReference type="InterPro" id="IPR009081">
    <property type="entry name" value="PP-bd_ACP"/>
</dbReference>
<keyword evidence="3" id="KW-0808">Transferase</keyword>
<dbReference type="Gene3D" id="3.40.366.10">
    <property type="entry name" value="Malonyl-Coenzyme A Acyl Carrier Protein, domain 2"/>
    <property type="match status" value="2"/>
</dbReference>
<dbReference type="Pfam" id="PF00698">
    <property type="entry name" value="Acyl_transf_1"/>
    <property type="match status" value="2"/>
</dbReference>
<comment type="caution">
    <text evidence="9">The sequence shown here is derived from an EMBL/GenBank/DDBJ whole genome shotgun (WGS) entry which is preliminary data.</text>
</comment>
<reference evidence="10" key="1">
    <citation type="journal article" date="2019" name="Int. J. Syst. Evol. Microbiol.">
        <title>The Global Catalogue of Microorganisms (GCM) 10K type strain sequencing project: providing services to taxonomists for standard genome sequencing and annotation.</title>
        <authorList>
            <consortium name="The Broad Institute Genomics Platform"/>
            <consortium name="The Broad Institute Genome Sequencing Center for Infectious Disease"/>
            <person name="Wu L."/>
            <person name="Ma J."/>
        </authorList>
    </citation>
    <scope>NUCLEOTIDE SEQUENCE [LARGE SCALE GENOMIC DNA]</scope>
    <source>
        <strain evidence="10">JCM 18304</strain>
    </source>
</reference>
<dbReference type="SMART" id="SM00822">
    <property type="entry name" value="PKS_KR"/>
    <property type="match status" value="1"/>
</dbReference>
<dbReference type="InterPro" id="IPR049552">
    <property type="entry name" value="PKS_DH_N"/>
</dbReference>
<dbReference type="SMART" id="SM00826">
    <property type="entry name" value="PKS_DH"/>
    <property type="match status" value="1"/>
</dbReference>
<dbReference type="PANTHER" id="PTHR43775">
    <property type="entry name" value="FATTY ACID SYNTHASE"/>
    <property type="match status" value="1"/>
</dbReference>
<sequence>MGLAGSGGMVSVAAGLGVVEPLLPAGVSVAAVNGPSATVVSGPVEGLEEFRQRCEGVARARVLPVDYASHGPAVEVLEDELVRVLDGIRPQSATVRFFSTVTGGWVSGEELDAGYWYRNLRQPVLLDRAVEVLLADGFGVFVECSAHPVLTVAIGERDGVHATGTLRRDHGDWRQVLTAVGQAHVWGVPVDWSVALPGQYPHVDLPTYPFQHERFWPRLAASTGDPAGLGLAATGHPLLGAVMTLPDRTVFTSVLSTNTVPWLADHVVAGTVLFPGTGFAELVLHAGQDAGCPYVRELTLHAALPVADAPIALRVTVLDADEAGDRRIVIHSQPVPRPDAEWTHHASAVVSSVPGATMPAVAAEPPPGATPIDLTGFYEALADGGVEYGPAFQGVRAAWRDGEDVVAQVVLADEPGGHHLHPALFDAALHSCGLTGVELVGAGPQLPFNFSGLSLSATGATELWVRLRPLGPGRVALAAADPSGTPVAAVEELTLRPAPSMAAGGSTLYRVAWRPAPTTAQPARCELYAAGDPFGLAAVTVDEGADTALLPVIGTDAHETVRSVLATLQAWLSDPKTTDRRLAVVTRHAVATGAGDEAPDPVAGAVWGLVRSAQSEHPGRFVLADVDGPESIDALPAAVASGEPELAIRAGAVLAPRLVRQAPGEGPAPWSASGRVLITGGTGLLGALVARHLVRVHGVRELLLVSRSGLAAEGAADLVAELAEVGARVEVVACDTADRQALRAVLDAYPIDAVVHAAGVLDDGVVTNLTPDRLAAVLRPKVDAARLLDELTRDRPLTAFVLFSSFAGLMGAAGQAAYAAANSYLDTLAARRMAQGLPAHSIAWGLWSEASAMTGHLSGTDRVRMSRAGMTPLSNGDGLAALDAALVAGEPVVAAVTLDLPALRRAGAVPALLTDLVRVPLRKAAAAAPVNELATLDRRERETRLLTLIRELVAAILGHGSVDRVEPEHAFKELGFDSLMAVELRNRLAAVVGVRLPATLVFDFPTPQALAAYVSGLFGAPTEDAPERSVAARSDTDPIVIVGMACRYPGGVRSPEALWSLVAAETDAVGEWPVDRGWDVDALYDPDPERSGTSYARQGCFLYDATEFDAGFFGISPREALAMDPQQRLLLETSWEAVERAGIDPRSLRGSRTGVFAGLMYFDYAARLSSLPEGVEGYLGTGSSGSVASGRISYSLGLEGPAITVDTACSSSLVALHLAAQSLRQGECDLALAGGATVLSTPALFIEFSRQRGMAVDGRCKSFAAAADGTGWGEGVGVLLLERLSDARRQGHPVLAVVRGSAVNQDGASNGLTAPNGPSQQRVIQAALSAAGLASGDVDAVEGHGTGTRLGDPIEVQALLATYGRDRDPDRPLWLGSIKSNLGHTQAAAGVAGVIKMVMAMHAGTLPRTLHVDAPSDQVDWASGEVRLLCAAREWTVGGDRPRRAAVSSFGISGTNAHVVLEQPAPAEPEPAPAPRRPEAPAYAWGVSAQSSMALRDQARTLAGHVAGADLDPVDVGYSLAVSRTTWPHRAVVHGPDRDALLAGLRAIAEGEPSPYVEAGRSSSGRLAMLFTGQGAQRPGMGLALAARYPAYADAFDAACGELDRYLDRPLRDVIASEPELLGRTRYTQPALFATEVALFALLRGWGLAPDFVTGHSIGEIAAAHVAGVLTLPDAAALVGARATLMDALPPGGVMIAVGVSESEARAAMPDDGSVSVAAVNGPTSIVLSGDEGPTEAVAGALAAAGARIRRLTVSHAFHSERMASMLDDFGDALAGLSFHSPRIPMVSAVTGRFEPDAVRDPGYWVNQVRATVRFADAVRSLDEAGAATYLEVGPDAVLSAMVRETLGADTRAVAALRRDRPDEAATTAALAALHVHGAPIDWPAFYADLGARRVDLPTYAFQREKYWLDATPGAAVPVSPAVGPAGPVEAEVDDPAERLRRDLATLDVAERRELVLRHVLLAAAATLGFTQADAVEPDAPFLELGFTSLGVMELRNRLTTLTGVPLPAGLIWDHPTAAHVADHLLEHLRPPAEDDAPGTLSLLFDQARAQGRTDEFRAVLLASEALRPVLAEAPEPGRVSARRLADSPDGPVLVCVGSPDGADEFADEVAARFGGLRTVLAAPQPRDGDAPAGSRAVAAELLAASLRPFIEDRPVVVVAHGSGWLPAQELTAWLCAAGHEVDGFVRVDPADPERELAALPPRSTERVLFDLAAQLRLFGGSGDVATEVPSVTVSAGPDDPAGAQALHEWLASTAAAR</sequence>
<feature type="domain" description="PKS/mFAS DH" evidence="8">
    <location>
        <begin position="236"/>
        <end position="504"/>
    </location>
</feature>
<dbReference type="PROSITE" id="PS52004">
    <property type="entry name" value="KS3_2"/>
    <property type="match status" value="1"/>
</dbReference>
<dbReference type="PROSITE" id="PS52019">
    <property type="entry name" value="PKS_MFAS_DH"/>
    <property type="match status" value="1"/>
</dbReference>
<dbReference type="SUPFAM" id="SSF55048">
    <property type="entry name" value="Probable ACP-binding domain of malonyl-CoA ACP transacylase"/>
    <property type="match status" value="2"/>
</dbReference>
<dbReference type="InterPro" id="IPR014043">
    <property type="entry name" value="Acyl_transferase_dom"/>
</dbReference>
<dbReference type="InterPro" id="IPR014031">
    <property type="entry name" value="Ketoacyl_synth_C"/>
</dbReference>
<dbReference type="SUPFAM" id="SSF47336">
    <property type="entry name" value="ACP-like"/>
    <property type="match status" value="2"/>
</dbReference>
<dbReference type="Pfam" id="PF00109">
    <property type="entry name" value="ketoacyl-synt"/>
    <property type="match status" value="1"/>
</dbReference>
<dbReference type="InterPro" id="IPR020807">
    <property type="entry name" value="PKS_DH"/>
</dbReference>
<dbReference type="PROSITE" id="PS50075">
    <property type="entry name" value="CARRIER"/>
    <property type="match status" value="2"/>
</dbReference>
<name>A0ABP9SVH8_9ACTN</name>
<dbReference type="PROSITE" id="PS00012">
    <property type="entry name" value="PHOSPHOPANTETHEINE"/>
    <property type="match status" value="1"/>
</dbReference>
<dbReference type="InterPro" id="IPR013968">
    <property type="entry name" value="PKS_KR"/>
</dbReference>
<dbReference type="Gene3D" id="3.10.129.110">
    <property type="entry name" value="Polyketide synthase dehydratase"/>
    <property type="match status" value="1"/>
</dbReference>
<dbReference type="Gene3D" id="3.30.70.3290">
    <property type="match status" value="2"/>
</dbReference>
<dbReference type="Gene3D" id="3.40.50.1820">
    <property type="entry name" value="alpha/beta hydrolase"/>
    <property type="match status" value="1"/>
</dbReference>
<dbReference type="SMART" id="SM01294">
    <property type="entry name" value="PKS_PP_betabranch"/>
    <property type="match status" value="1"/>
</dbReference>
<dbReference type="InterPro" id="IPR020802">
    <property type="entry name" value="TesA-like"/>
</dbReference>
<dbReference type="CDD" id="cd00833">
    <property type="entry name" value="PKS"/>
    <property type="match status" value="1"/>
</dbReference>
<dbReference type="InterPro" id="IPR055123">
    <property type="entry name" value="SpnB-like_Rossmann"/>
</dbReference>
<accession>A0ABP9SVH8</accession>
<dbReference type="InterPro" id="IPR020806">
    <property type="entry name" value="PKS_PP-bd"/>
</dbReference>
<dbReference type="InterPro" id="IPR057326">
    <property type="entry name" value="KR_dom"/>
</dbReference>
<dbReference type="Gene3D" id="3.40.47.10">
    <property type="match status" value="1"/>
</dbReference>
<dbReference type="InterPro" id="IPR018201">
    <property type="entry name" value="Ketoacyl_synth_AS"/>
</dbReference>
<dbReference type="InterPro" id="IPR006162">
    <property type="entry name" value="Ppantetheine_attach_site"/>
</dbReference>
<feature type="region of interest" description="N-terminal hotdog fold" evidence="5">
    <location>
        <begin position="236"/>
        <end position="357"/>
    </location>
</feature>
<keyword evidence="4" id="KW-0012">Acyltransferase</keyword>
<dbReference type="InterPro" id="IPR014030">
    <property type="entry name" value="Ketoacyl_synth_N"/>
</dbReference>
<dbReference type="Gene3D" id="1.10.1200.10">
    <property type="entry name" value="ACP-like"/>
    <property type="match status" value="2"/>
</dbReference>
<dbReference type="CDD" id="cd08956">
    <property type="entry name" value="KR_3_FAS_SDR_x"/>
    <property type="match status" value="1"/>
</dbReference>
<dbReference type="SMART" id="SM00823">
    <property type="entry name" value="PKS_PP"/>
    <property type="match status" value="2"/>
</dbReference>
<protein>
    <recommendedName>
        <fullName evidence="11">Acyl transferase domain-containing protein</fullName>
    </recommendedName>
</protein>
<dbReference type="Gene3D" id="3.40.50.720">
    <property type="entry name" value="NAD(P)-binding Rossmann-like Domain"/>
    <property type="match status" value="1"/>
</dbReference>
<dbReference type="SUPFAM" id="SSF52151">
    <property type="entry name" value="FabD/lysophospholipase-like"/>
    <property type="match status" value="2"/>
</dbReference>
<organism evidence="9 10">
    <name type="scientific">Rugosimonospora acidiphila</name>
    <dbReference type="NCBI Taxonomy" id="556531"/>
    <lineage>
        <taxon>Bacteria</taxon>
        <taxon>Bacillati</taxon>
        <taxon>Actinomycetota</taxon>
        <taxon>Actinomycetes</taxon>
        <taxon>Micromonosporales</taxon>
        <taxon>Micromonosporaceae</taxon>
        <taxon>Rugosimonospora</taxon>
    </lineage>
</organism>
<dbReference type="InterPro" id="IPR032821">
    <property type="entry name" value="PKS_assoc"/>
</dbReference>
<feature type="region of interest" description="C-terminal hotdog fold" evidence="5">
    <location>
        <begin position="369"/>
        <end position="504"/>
    </location>
</feature>
<feature type="domain" description="Carrier" evidence="6">
    <location>
        <begin position="943"/>
        <end position="1018"/>
    </location>
</feature>
<keyword evidence="10" id="KW-1185">Reference proteome</keyword>
<dbReference type="InterPro" id="IPR029058">
    <property type="entry name" value="AB_hydrolase_fold"/>
</dbReference>